<dbReference type="PROSITE" id="PS51719">
    <property type="entry name" value="G_SEPTIN"/>
    <property type="match status" value="1"/>
</dbReference>
<name>A0A6A6GWA6_VIRVR</name>
<gene>
    <name evidence="4" type="ORF">EV356DRAFT_520558</name>
</gene>
<feature type="compositionally biased region" description="Basic and acidic residues" evidence="2">
    <location>
        <begin position="454"/>
        <end position="464"/>
    </location>
</feature>
<feature type="compositionally biased region" description="Basic residues" evidence="2">
    <location>
        <begin position="76"/>
        <end position="90"/>
    </location>
</feature>
<keyword evidence="1" id="KW-0547">Nucleotide-binding</keyword>
<keyword evidence="5" id="KW-1185">Reference proteome</keyword>
<evidence type="ECO:0000313" key="4">
    <source>
        <dbReference type="EMBL" id="KAF2229879.1"/>
    </source>
</evidence>
<proteinExistence type="inferred from homology"/>
<organism evidence="4 5">
    <name type="scientific">Viridothelium virens</name>
    <name type="common">Speckled blister lichen</name>
    <name type="synonym">Trypethelium virens</name>
    <dbReference type="NCBI Taxonomy" id="1048519"/>
    <lineage>
        <taxon>Eukaryota</taxon>
        <taxon>Fungi</taxon>
        <taxon>Dikarya</taxon>
        <taxon>Ascomycota</taxon>
        <taxon>Pezizomycotina</taxon>
        <taxon>Dothideomycetes</taxon>
        <taxon>Dothideomycetes incertae sedis</taxon>
        <taxon>Trypetheliales</taxon>
        <taxon>Trypetheliaceae</taxon>
        <taxon>Viridothelium</taxon>
    </lineage>
</organism>
<evidence type="ECO:0000256" key="1">
    <source>
        <dbReference type="RuleBase" id="RU004560"/>
    </source>
</evidence>
<feature type="region of interest" description="Disordered" evidence="2">
    <location>
        <begin position="1"/>
        <end position="117"/>
    </location>
</feature>
<feature type="compositionally biased region" description="Gly residues" evidence="2">
    <location>
        <begin position="633"/>
        <end position="644"/>
    </location>
</feature>
<comment type="similarity">
    <text evidence="1">Belongs to the TRAFAC class TrmE-Era-EngA-EngB-Septin-like GTPase superfamily. Septin GTPase family.</text>
</comment>
<evidence type="ECO:0000313" key="5">
    <source>
        <dbReference type="Proteomes" id="UP000800092"/>
    </source>
</evidence>
<keyword evidence="1" id="KW-0342">GTP-binding</keyword>
<reference evidence="4" key="1">
    <citation type="journal article" date="2020" name="Stud. Mycol.">
        <title>101 Dothideomycetes genomes: a test case for predicting lifestyles and emergence of pathogens.</title>
        <authorList>
            <person name="Haridas S."/>
            <person name="Albert R."/>
            <person name="Binder M."/>
            <person name="Bloem J."/>
            <person name="Labutti K."/>
            <person name="Salamov A."/>
            <person name="Andreopoulos B."/>
            <person name="Baker S."/>
            <person name="Barry K."/>
            <person name="Bills G."/>
            <person name="Bluhm B."/>
            <person name="Cannon C."/>
            <person name="Castanera R."/>
            <person name="Culley D."/>
            <person name="Daum C."/>
            <person name="Ezra D."/>
            <person name="Gonzalez J."/>
            <person name="Henrissat B."/>
            <person name="Kuo A."/>
            <person name="Liang C."/>
            <person name="Lipzen A."/>
            <person name="Lutzoni F."/>
            <person name="Magnuson J."/>
            <person name="Mondo S."/>
            <person name="Nolan M."/>
            <person name="Ohm R."/>
            <person name="Pangilinan J."/>
            <person name="Park H.-J."/>
            <person name="Ramirez L."/>
            <person name="Alfaro M."/>
            <person name="Sun H."/>
            <person name="Tritt A."/>
            <person name="Yoshinaga Y."/>
            <person name="Zwiers L.-H."/>
            <person name="Turgeon B."/>
            <person name="Goodwin S."/>
            <person name="Spatafora J."/>
            <person name="Crous P."/>
            <person name="Grigoriev I."/>
        </authorList>
    </citation>
    <scope>NUCLEOTIDE SEQUENCE</scope>
    <source>
        <strain evidence="4">Tuck. ex Michener</strain>
    </source>
</reference>
<feature type="compositionally biased region" description="Basic and acidic residues" evidence="2">
    <location>
        <begin position="91"/>
        <end position="102"/>
    </location>
</feature>
<feature type="region of interest" description="Disordered" evidence="2">
    <location>
        <begin position="254"/>
        <end position="273"/>
    </location>
</feature>
<feature type="compositionally biased region" description="Acidic residues" evidence="2">
    <location>
        <begin position="433"/>
        <end position="453"/>
    </location>
</feature>
<dbReference type="OrthoDB" id="5337438at2759"/>
<dbReference type="Pfam" id="PF00735">
    <property type="entry name" value="Septin"/>
    <property type="match status" value="3"/>
</dbReference>
<feature type="compositionally biased region" description="Low complexity" evidence="2">
    <location>
        <begin position="260"/>
        <end position="271"/>
    </location>
</feature>
<evidence type="ECO:0000259" key="3">
    <source>
        <dbReference type="PROSITE" id="PS51719"/>
    </source>
</evidence>
<feature type="compositionally biased region" description="Low complexity" evidence="2">
    <location>
        <begin position="622"/>
        <end position="632"/>
    </location>
</feature>
<feature type="region of interest" description="Disordered" evidence="2">
    <location>
        <begin position="433"/>
        <end position="533"/>
    </location>
</feature>
<dbReference type="InterPro" id="IPR027417">
    <property type="entry name" value="P-loop_NTPase"/>
</dbReference>
<dbReference type="InterPro" id="IPR030379">
    <property type="entry name" value="G_SEPTIN_dom"/>
</dbReference>
<dbReference type="EMBL" id="ML991852">
    <property type="protein sequence ID" value="KAF2229879.1"/>
    <property type="molecule type" value="Genomic_DNA"/>
</dbReference>
<dbReference type="GO" id="GO:0005525">
    <property type="term" value="F:GTP binding"/>
    <property type="evidence" value="ECO:0007669"/>
    <property type="project" value="UniProtKB-KW"/>
</dbReference>
<evidence type="ECO:0000256" key="2">
    <source>
        <dbReference type="SAM" id="MobiDB-lite"/>
    </source>
</evidence>
<feature type="compositionally biased region" description="Pro residues" evidence="2">
    <location>
        <begin position="1"/>
        <end position="10"/>
    </location>
</feature>
<dbReference type="PANTHER" id="PTHR18884">
    <property type="entry name" value="SEPTIN"/>
    <property type="match status" value="1"/>
</dbReference>
<dbReference type="Gene3D" id="3.40.50.300">
    <property type="entry name" value="P-loop containing nucleotide triphosphate hydrolases"/>
    <property type="match status" value="1"/>
</dbReference>
<feature type="compositionally biased region" description="Pro residues" evidence="2">
    <location>
        <begin position="485"/>
        <end position="501"/>
    </location>
</feature>
<dbReference type="AlphaFoldDB" id="A0A6A6GWA6"/>
<sequence length="687" mass="74545">MQNFTPPRPPTASKGSPPTGNVYGYSTAYPSVAPSDFPLHTNGANGPARRDTTPPRRTSFSFLRRSKSTEREPAKVRKVSSGKMSRKQKAREREEQLRREQEAAAIPRQPPRLPKHTPLPVINSFGGEGVRPDSVAIISNQAGGGYNQQQQQQQNLAFRPNMYGSSPPNAKVPVPPVPTTPGQGQGYVDPYARTESMTHRSRYSYASSAVSNFNSPRRVRRRKDPTPFNIMVIGTKNCGKTSFINFLRTSLASKKQRANESSPPSTSYPESGFTSHFLETDIDGERIGLTIWDSVGLKEGIVDLQVRGMSAFIESKFEDTFLEEQKVVRAPGVRDTHIHCVLLVLDPIRLDANVQAARQSVNGVANAKPSAPSRILSGLDENLDLQVLRSLQGKTTVIPIISKADTITTAHMSYLKRTVWDSLKQAKLDPLEALELDEDNDSETLDEQDEDEESQHTTKPRGEQETPIDNLLDRSSSDEASTAYPSPPSDSKPTPDSPSPKQPTSSTSKPHGRSASSMSASLSPSSTSPSSLPYLPLSIISPDIYDPDTVGRRFPWGVADPYNASHCDFARLKDSIFGEWRAELREVSREKWYEGWRTSRLKRKGGTGGGATPQRMTRRVSAGTDAARPPAGTGTGAVGAGTGATLGSELAGGDEEMGMSPSEIGVAATMAGGSSPYARTGMTAGYR</sequence>
<protein>
    <recommendedName>
        <fullName evidence="3">Septin-type G domain-containing protein</fullName>
    </recommendedName>
</protein>
<dbReference type="Proteomes" id="UP000800092">
    <property type="component" value="Unassembled WGS sequence"/>
</dbReference>
<feature type="domain" description="Septin-type G" evidence="3">
    <location>
        <begin position="224"/>
        <end position="603"/>
    </location>
</feature>
<feature type="region of interest" description="Disordered" evidence="2">
    <location>
        <begin position="603"/>
        <end position="657"/>
    </location>
</feature>
<accession>A0A6A6GWA6</accession>
<dbReference type="SUPFAM" id="SSF52540">
    <property type="entry name" value="P-loop containing nucleoside triphosphate hydrolases"/>
    <property type="match status" value="1"/>
</dbReference>
<feature type="compositionally biased region" description="Low complexity" evidence="2">
    <location>
        <begin position="502"/>
        <end position="533"/>
    </location>
</feature>